<dbReference type="InterPro" id="IPR001733">
    <property type="entry name" value="Peptidase_S26B"/>
</dbReference>
<dbReference type="AlphaFoldDB" id="A0A0G1BJ08"/>
<dbReference type="EMBL" id="LCDF01000031">
    <property type="protein sequence ID" value="KKS46261.1"/>
    <property type="molecule type" value="Genomic_DNA"/>
</dbReference>
<evidence type="ECO:0000313" key="8">
    <source>
        <dbReference type="Proteomes" id="UP000034036"/>
    </source>
</evidence>
<dbReference type="GO" id="GO:0016020">
    <property type="term" value="C:membrane"/>
    <property type="evidence" value="ECO:0007669"/>
    <property type="project" value="UniProtKB-SubCell"/>
</dbReference>
<evidence type="ECO:0000256" key="1">
    <source>
        <dbReference type="ARBA" id="ARBA00004370"/>
    </source>
</evidence>
<proteinExistence type="predicted"/>
<feature type="transmembrane region" description="Helical" evidence="6">
    <location>
        <begin position="143"/>
        <end position="161"/>
    </location>
</feature>
<accession>A0A0G1BJ08</accession>
<gene>
    <name evidence="7" type="ORF">UV11_C0031G0011</name>
</gene>
<dbReference type="PANTHER" id="PTHR10806:SF6">
    <property type="entry name" value="SIGNAL PEPTIDASE COMPLEX CATALYTIC SUBUNIT SEC11"/>
    <property type="match status" value="1"/>
</dbReference>
<organism evidence="7 8">
    <name type="scientific">Candidatus Giovannonibacteria bacterium GW2011_GWF2_42_19</name>
    <dbReference type="NCBI Taxonomy" id="1618659"/>
    <lineage>
        <taxon>Bacteria</taxon>
        <taxon>Candidatus Giovannoniibacteriota</taxon>
    </lineage>
</organism>
<dbReference type="SUPFAM" id="SSF51306">
    <property type="entry name" value="LexA/Signal peptidase"/>
    <property type="match status" value="1"/>
</dbReference>
<evidence type="ECO:0000256" key="4">
    <source>
        <dbReference type="ARBA" id="ARBA00023136"/>
    </source>
</evidence>
<evidence type="ECO:0000256" key="5">
    <source>
        <dbReference type="NCBIfam" id="TIGR02228"/>
    </source>
</evidence>
<evidence type="ECO:0000256" key="2">
    <source>
        <dbReference type="ARBA" id="ARBA00022692"/>
    </source>
</evidence>
<protein>
    <recommendedName>
        <fullName evidence="5">Signal peptidase I</fullName>
        <ecNumber evidence="5">3.4.21.89</ecNumber>
    </recommendedName>
</protein>
<dbReference type="InterPro" id="IPR036286">
    <property type="entry name" value="LexA/Signal_pep-like_sf"/>
</dbReference>
<comment type="subcellular location">
    <subcellularLocation>
        <location evidence="1">Membrane</location>
    </subcellularLocation>
</comment>
<dbReference type="PANTHER" id="PTHR10806">
    <property type="entry name" value="SIGNAL PEPTIDASE COMPLEX CATALYTIC SUBUNIT SEC11"/>
    <property type="match status" value="1"/>
</dbReference>
<name>A0A0G1BJ08_9BACT</name>
<dbReference type="CDD" id="cd06530">
    <property type="entry name" value="S26_SPase_I"/>
    <property type="match status" value="1"/>
</dbReference>
<evidence type="ECO:0000313" key="7">
    <source>
        <dbReference type="EMBL" id="KKS46261.1"/>
    </source>
</evidence>
<dbReference type="GO" id="GO:0004252">
    <property type="term" value="F:serine-type endopeptidase activity"/>
    <property type="evidence" value="ECO:0007669"/>
    <property type="project" value="UniProtKB-UniRule"/>
</dbReference>
<reference evidence="7 8" key="1">
    <citation type="journal article" date="2015" name="Nature">
        <title>rRNA introns, odd ribosomes, and small enigmatic genomes across a large radiation of phyla.</title>
        <authorList>
            <person name="Brown C.T."/>
            <person name="Hug L.A."/>
            <person name="Thomas B.C."/>
            <person name="Sharon I."/>
            <person name="Castelle C.J."/>
            <person name="Singh A."/>
            <person name="Wilkins M.J."/>
            <person name="Williams K.H."/>
            <person name="Banfield J.F."/>
        </authorList>
    </citation>
    <scope>NUCLEOTIDE SEQUENCE [LARGE SCALE GENOMIC DNA]</scope>
</reference>
<keyword evidence="4 6" id="KW-0472">Membrane</keyword>
<feature type="transmembrane region" description="Helical" evidence="6">
    <location>
        <begin position="9"/>
        <end position="29"/>
    </location>
</feature>
<dbReference type="EC" id="3.4.21.89" evidence="5"/>
<evidence type="ECO:0000256" key="6">
    <source>
        <dbReference type="SAM" id="Phobius"/>
    </source>
</evidence>
<dbReference type="InterPro" id="IPR019533">
    <property type="entry name" value="Peptidase_S26"/>
</dbReference>
<dbReference type="Proteomes" id="UP000034036">
    <property type="component" value="Unassembled WGS sequence"/>
</dbReference>
<dbReference type="STRING" id="1618659.UV11_C0031G0011"/>
<dbReference type="NCBIfam" id="TIGR02228">
    <property type="entry name" value="sigpep_I_arch"/>
    <property type="match status" value="1"/>
</dbReference>
<keyword evidence="2 6" id="KW-0812">Transmembrane</keyword>
<comment type="caution">
    <text evidence="7">The sequence shown here is derived from an EMBL/GenBank/DDBJ whole genome shotgun (WGS) entry which is preliminary data.</text>
</comment>
<dbReference type="GO" id="GO:0006465">
    <property type="term" value="P:signal peptide processing"/>
    <property type="evidence" value="ECO:0007669"/>
    <property type="project" value="UniProtKB-UniRule"/>
</dbReference>
<dbReference type="Gene3D" id="2.10.109.10">
    <property type="entry name" value="Umud Fragment, subunit A"/>
    <property type="match status" value="1"/>
</dbReference>
<keyword evidence="3 6" id="KW-1133">Transmembrane helix</keyword>
<dbReference type="GO" id="GO:0009003">
    <property type="term" value="F:signal peptidase activity"/>
    <property type="evidence" value="ECO:0007669"/>
    <property type="project" value="UniProtKB-EC"/>
</dbReference>
<sequence length="180" mass="19772">MLKKIGKTLYYIFFGALILVALVVAVSAFPAKGNIQIKVVESGSMEPNIKTGAVVLIKPSASYAVGDVITFDGNFKDAKGKRVPITHRITEVKNENGKVSYMTKGDANEEADGEFIPALRVVGKVLFSVPYVGYAIDTAKKPYGFLALVIIPALLIIWSQIENIWKEVKKMKTEKIHENN</sequence>
<evidence type="ECO:0000256" key="3">
    <source>
        <dbReference type="ARBA" id="ARBA00022989"/>
    </source>
</evidence>